<dbReference type="EMBL" id="BK014700">
    <property type="protein sequence ID" value="DAD68346.1"/>
    <property type="molecule type" value="Genomic_DNA"/>
</dbReference>
<evidence type="ECO:0000313" key="1">
    <source>
        <dbReference type="EMBL" id="DAD68346.1"/>
    </source>
</evidence>
<name>A0A8S5LEJ0_9CAUD</name>
<reference evidence="1" key="1">
    <citation type="journal article" date="2021" name="Proc. Natl. Acad. Sci. U.S.A.">
        <title>A Catalog of Tens of Thousands of Viruses from Human Metagenomes Reveals Hidden Associations with Chronic Diseases.</title>
        <authorList>
            <person name="Tisza M.J."/>
            <person name="Buck C.B."/>
        </authorList>
    </citation>
    <scope>NUCLEOTIDE SEQUENCE</scope>
    <source>
        <strain evidence="1">CtBDS4</strain>
    </source>
</reference>
<accession>A0A8S5LEJ0</accession>
<proteinExistence type="predicted"/>
<sequence length="39" mass="4668">MNKCTWITVSCCNPVHYEDYCYCNKYSTYSSTPTLKSFW</sequence>
<protein>
    <submittedName>
        <fullName evidence="1">MH1 domain</fullName>
    </submittedName>
</protein>
<organism evidence="1">
    <name type="scientific">Myoviridae sp. ctBDS4</name>
    <dbReference type="NCBI Taxonomy" id="2823537"/>
    <lineage>
        <taxon>Viruses</taxon>
        <taxon>Duplodnaviria</taxon>
        <taxon>Heunggongvirae</taxon>
        <taxon>Uroviricota</taxon>
        <taxon>Caudoviricetes</taxon>
    </lineage>
</organism>